<evidence type="ECO:0000256" key="3">
    <source>
        <dbReference type="ARBA" id="ARBA00048505"/>
    </source>
</evidence>
<feature type="domain" description="Metallo-beta-lactamase" evidence="4">
    <location>
        <begin position="44"/>
        <end position="263"/>
    </location>
</feature>
<comment type="function">
    <text evidence="2">Counteracts the endogenous Pycsar antiviral defense system. Phosphodiesterase that enables metal-dependent hydrolysis of host cyclic nucleotide Pycsar defense signals such as cCMP and cUMP.</text>
</comment>
<dbReference type="SUPFAM" id="SSF56281">
    <property type="entry name" value="Metallo-hydrolase/oxidoreductase"/>
    <property type="match status" value="1"/>
</dbReference>
<reference evidence="5 6" key="1">
    <citation type="submission" date="2018-07" db="EMBL/GenBank/DDBJ databases">
        <title>Genomic Encyclopedia of Type Strains, Phase III (KMG-III): the genomes of soil and plant-associated and newly described type strains.</title>
        <authorList>
            <person name="Whitman W."/>
        </authorList>
    </citation>
    <scope>NUCLEOTIDE SEQUENCE [LARGE SCALE GENOMIC DNA]</scope>
    <source>
        <strain evidence="5 6">CECT 8236</strain>
    </source>
</reference>
<evidence type="ECO:0000259" key="4">
    <source>
        <dbReference type="SMART" id="SM00849"/>
    </source>
</evidence>
<gene>
    <name evidence="5" type="ORF">DFP95_10740</name>
</gene>
<dbReference type="Proteomes" id="UP000256869">
    <property type="component" value="Unassembled WGS sequence"/>
</dbReference>
<dbReference type="Gene3D" id="3.60.15.10">
    <property type="entry name" value="Ribonuclease Z/Hydroxyacylglutathione hydrolase-like"/>
    <property type="match status" value="1"/>
</dbReference>
<name>A0A3D9IBQ9_9BACL</name>
<dbReference type="GO" id="GO:0016787">
    <property type="term" value="F:hydrolase activity"/>
    <property type="evidence" value="ECO:0007669"/>
    <property type="project" value="UniProtKB-KW"/>
</dbReference>
<dbReference type="Pfam" id="PF00753">
    <property type="entry name" value="Lactamase_B"/>
    <property type="match status" value="1"/>
</dbReference>
<proteinExistence type="predicted"/>
<comment type="catalytic activity">
    <reaction evidence="3">
        <text>3',5'-cyclic UMP + H2O = UMP + H(+)</text>
        <dbReference type="Rhea" id="RHEA:70575"/>
        <dbReference type="ChEBI" id="CHEBI:15377"/>
        <dbReference type="ChEBI" id="CHEBI:15378"/>
        <dbReference type="ChEBI" id="CHEBI:57865"/>
        <dbReference type="ChEBI" id="CHEBI:184387"/>
    </reaction>
    <physiologicalReaction direction="left-to-right" evidence="3">
        <dbReference type="Rhea" id="RHEA:70576"/>
    </physiologicalReaction>
</comment>
<keyword evidence="6" id="KW-1185">Reference proteome</keyword>
<dbReference type="SMART" id="SM00849">
    <property type="entry name" value="Lactamase_B"/>
    <property type="match status" value="1"/>
</dbReference>
<dbReference type="CDD" id="cd16282">
    <property type="entry name" value="metallo-hydrolase-like_MBL-fold"/>
    <property type="match status" value="1"/>
</dbReference>
<comment type="catalytic activity">
    <reaction evidence="1">
        <text>3',5'-cyclic CMP + H2O = CMP + H(+)</text>
        <dbReference type="Rhea" id="RHEA:72675"/>
        <dbReference type="ChEBI" id="CHEBI:15377"/>
        <dbReference type="ChEBI" id="CHEBI:15378"/>
        <dbReference type="ChEBI" id="CHEBI:58003"/>
        <dbReference type="ChEBI" id="CHEBI:60377"/>
    </reaction>
    <physiologicalReaction direction="left-to-right" evidence="1">
        <dbReference type="Rhea" id="RHEA:72676"/>
    </physiologicalReaction>
</comment>
<organism evidence="5 6">
    <name type="scientific">Cohnella lupini</name>
    <dbReference type="NCBI Taxonomy" id="1294267"/>
    <lineage>
        <taxon>Bacteria</taxon>
        <taxon>Bacillati</taxon>
        <taxon>Bacillota</taxon>
        <taxon>Bacilli</taxon>
        <taxon>Bacillales</taxon>
        <taxon>Paenibacillaceae</taxon>
        <taxon>Cohnella</taxon>
    </lineage>
</organism>
<sequence>MQLQKRDKGLKPLMKPFSESRHFRMERVADGVFAAISKPGTGSLGNAAIIDLGDATLVVDTMLTLEAARDLRDAAESLFGKPVSYVFNTHWHVDHTFGNQVFAPAAQIISTSKTRQMMSTLLKERIAQHLAQPDEFYQELQPIEEKIREEKDDKLRLEMQLDVGYDREYIKGLPDIILTLPSITFEHDLTLHGSRRSVQLITYGGGHSECDAFVYLPDEQTAVMGDLVFSGQHPVMRRADPDQWISILDRVEELDLETIVPGHGDVGTLEALRQVREYITEMTAIAEKLVRHNRTAEDAAIPEKYRDWHFTSDFKVNLQRLIELMGERI</sequence>
<accession>A0A3D9IBQ9</accession>
<dbReference type="PANTHER" id="PTHR42951">
    <property type="entry name" value="METALLO-BETA-LACTAMASE DOMAIN-CONTAINING"/>
    <property type="match status" value="1"/>
</dbReference>
<dbReference type="InterPro" id="IPR050855">
    <property type="entry name" value="NDM-1-like"/>
</dbReference>
<dbReference type="EMBL" id="QRDY01000007">
    <property type="protein sequence ID" value="RED59202.1"/>
    <property type="molecule type" value="Genomic_DNA"/>
</dbReference>
<evidence type="ECO:0000313" key="5">
    <source>
        <dbReference type="EMBL" id="RED59202.1"/>
    </source>
</evidence>
<dbReference type="AlphaFoldDB" id="A0A3D9IBQ9"/>
<evidence type="ECO:0000313" key="6">
    <source>
        <dbReference type="Proteomes" id="UP000256869"/>
    </source>
</evidence>
<dbReference type="InterPro" id="IPR036866">
    <property type="entry name" value="RibonucZ/Hydroxyglut_hydro"/>
</dbReference>
<dbReference type="InterPro" id="IPR001279">
    <property type="entry name" value="Metallo-B-lactamas"/>
</dbReference>
<evidence type="ECO:0000256" key="1">
    <source>
        <dbReference type="ARBA" id="ARBA00034221"/>
    </source>
</evidence>
<evidence type="ECO:0000256" key="2">
    <source>
        <dbReference type="ARBA" id="ARBA00034301"/>
    </source>
</evidence>
<protein>
    <submittedName>
        <fullName evidence="5">Glyoxylase-like metal-dependent hydrolase (Beta-lactamase superfamily II)</fullName>
    </submittedName>
</protein>
<dbReference type="PANTHER" id="PTHR42951:SF4">
    <property type="entry name" value="ACYL-COENZYME A THIOESTERASE MBLAC2"/>
    <property type="match status" value="1"/>
</dbReference>
<comment type="caution">
    <text evidence="5">The sequence shown here is derived from an EMBL/GenBank/DDBJ whole genome shotgun (WGS) entry which is preliminary data.</text>
</comment>
<keyword evidence="5" id="KW-0378">Hydrolase</keyword>